<dbReference type="SUPFAM" id="SSF53474">
    <property type="entry name" value="alpha/beta-Hydrolases"/>
    <property type="match status" value="1"/>
</dbReference>
<protein>
    <submittedName>
        <fullName evidence="1">Pimeloyl-ACP methyl ester carboxylesterase</fullName>
    </submittedName>
</protein>
<comment type="caution">
    <text evidence="1">The sequence shown here is derived from an EMBL/GenBank/DDBJ whole genome shotgun (WGS) entry which is preliminary data.</text>
</comment>
<dbReference type="Proteomes" id="UP000578449">
    <property type="component" value="Unassembled WGS sequence"/>
</dbReference>
<dbReference type="InterPro" id="IPR029058">
    <property type="entry name" value="AB_hydrolase_fold"/>
</dbReference>
<dbReference type="RefSeq" id="WP_185050129.1">
    <property type="nucleotide sequence ID" value="NZ_BAABIX010000010.1"/>
</dbReference>
<accession>A0A840PB16</accession>
<keyword evidence="2" id="KW-1185">Reference proteome</keyword>
<name>A0A840PB16_9ACTN</name>
<organism evidence="1 2">
    <name type="scientific">Thermocatellispora tengchongensis</name>
    <dbReference type="NCBI Taxonomy" id="1073253"/>
    <lineage>
        <taxon>Bacteria</taxon>
        <taxon>Bacillati</taxon>
        <taxon>Actinomycetota</taxon>
        <taxon>Actinomycetes</taxon>
        <taxon>Streptosporangiales</taxon>
        <taxon>Streptosporangiaceae</taxon>
        <taxon>Thermocatellispora</taxon>
    </lineage>
</organism>
<evidence type="ECO:0000313" key="1">
    <source>
        <dbReference type="EMBL" id="MBB5133185.1"/>
    </source>
</evidence>
<sequence length="256" mass="27253">MRFISETTFDGVSERLFTLDGIPGVLWTPADATGGRPLVVLAHGGGQHKRAPGLVARARRYVTGCGFAVAAIDAPGHGDRPRTGQDERFGEGIRERMAAGEPIGPYIARHNAALAVRAVPEWRATLDALQHLDCVGADGPVGFWGVSLGSVIGVPFAVAEPRITAAVFGLAGHETLAGTAARVTIPVEFLLQWDDELVPRDSGLALFDAFASREKTLHANPGRHADVPAFEPDSSLRFFARHLLRGDDAAGRLQRA</sequence>
<reference evidence="1 2" key="1">
    <citation type="submission" date="2020-08" db="EMBL/GenBank/DDBJ databases">
        <title>Genomic Encyclopedia of Type Strains, Phase IV (KMG-IV): sequencing the most valuable type-strain genomes for metagenomic binning, comparative biology and taxonomic classification.</title>
        <authorList>
            <person name="Goeker M."/>
        </authorList>
    </citation>
    <scope>NUCLEOTIDE SEQUENCE [LARGE SCALE GENOMIC DNA]</scope>
    <source>
        <strain evidence="1 2">DSM 45615</strain>
    </source>
</reference>
<dbReference type="EMBL" id="JACHGN010000005">
    <property type="protein sequence ID" value="MBB5133185.1"/>
    <property type="molecule type" value="Genomic_DNA"/>
</dbReference>
<gene>
    <name evidence="1" type="ORF">HNP84_002906</name>
</gene>
<proteinExistence type="predicted"/>
<dbReference type="AlphaFoldDB" id="A0A840PB16"/>
<evidence type="ECO:0000313" key="2">
    <source>
        <dbReference type="Proteomes" id="UP000578449"/>
    </source>
</evidence>
<dbReference type="Gene3D" id="3.40.50.1820">
    <property type="entry name" value="alpha/beta hydrolase"/>
    <property type="match status" value="1"/>
</dbReference>